<dbReference type="Proteomes" id="UP001501444">
    <property type="component" value="Unassembled WGS sequence"/>
</dbReference>
<organism evidence="1 2">
    <name type="scientific">Dactylosporangium salmoneum</name>
    <dbReference type="NCBI Taxonomy" id="53361"/>
    <lineage>
        <taxon>Bacteria</taxon>
        <taxon>Bacillati</taxon>
        <taxon>Actinomycetota</taxon>
        <taxon>Actinomycetes</taxon>
        <taxon>Micromonosporales</taxon>
        <taxon>Micromonosporaceae</taxon>
        <taxon>Dactylosporangium</taxon>
    </lineage>
</organism>
<evidence type="ECO:0000313" key="1">
    <source>
        <dbReference type="EMBL" id="GAA2358690.1"/>
    </source>
</evidence>
<name>A0ABP5TRA0_9ACTN</name>
<dbReference type="Pfam" id="PF00342">
    <property type="entry name" value="PGI"/>
    <property type="match status" value="1"/>
</dbReference>
<dbReference type="InterPro" id="IPR001672">
    <property type="entry name" value="G6P_Isomerase"/>
</dbReference>
<dbReference type="EMBL" id="BAAARV010000046">
    <property type="protein sequence ID" value="GAA2358690.1"/>
    <property type="molecule type" value="Genomic_DNA"/>
</dbReference>
<accession>A0ABP5TRA0</accession>
<proteinExistence type="predicted"/>
<evidence type="ECO:0000313" key="2">
    <source>
        <dbReference type="Proteomes" id="UP001501444"/>
    </source>
</evidence>
<comment type="caution">
    <text evidence="1">The sequence shown here is derived from an EMBL/GenBank/DDBJ whole genome shotgun (WGS) entry which is preliminary data.</text>
</comment>
<keyword evidence="2" id="KW-1185">Reference proteome</keyword>
<dbReference type="RefSeq" id="WP_344615182.1">
    <property type="nucleotide sequence ID" value="NZ_BAAARV010000046.1"/>
</dbReference>
<dbReference type="InterPro" id="IPR023096">
    <property type="entry name" value="G6P_Isomerase_C"/>
</dbReference>
<reference evidence="2" key="1">
    <citation type="journal article" date="2019" name="Int. J. Syst. Evol. Microbiol.">
        <title>The Global Catalogue of Microorganisms (GCM) 10K type strain sequencing project: providing services to taxonomists for standard genome sequencing and annotation.</title>
        <authorList>
            <consortium name="The Broad Institute Genomics Platform"/>
            <consortium name="The Broad Institute Genome Sequencing Center for Infectious Disease"/>
            <person name="Wu L."/>
            <person name="Ma J."/>
        </authorList>
    </citation>
    <scope>NUCLEOTIDE SEQUENCE [LARGE SCALE GENOMIC DNA]</scope>
    <source>
        <strain evidence="2">JCM 3272</strain>
    </source>
</reference>
<gene>
    <name evidence="1" type="ORF">GCM10010170_052650</name>
</gene>
<dbReference type="Gene3D" id="1.10.1390.10">
    <property type="match status" value="1"/>
</dbReference>
<protein>
    <submittedName>
        <fullName evidence="1">Uncharacterized protein</fullName>
    </submittedName>
</protein>
<sequence>MGVELGKALAVRIVPELTSDVEPELGHDSSTDALIRRYRRSLKS</sequence>